<sequence length="66" mass="7012">MACREFTFFFDTGLNYLLHSCPGSGQPAAGDDCSASENVANFTKPIEGKDQLSSSLLVADFHAGHS</sequence>
<organism evidence="1 2">
    <name type="scientific">Gynuella sunshinyii YC6258</name>
    <dbReference type="NCBI Taxonomy" id="1445510"/>
    <lineage>
        <taxon>Bacteria</taxon>
        <taxon>Pseudomonadati</taxon>
        <taxon>Pseudomonadota</taxon>
        <taxon>Gammaproteobacteria</taxon>
        <taxon>Oceanospirillales</taxon>
        <taxon>Saccharospirillaceae</taxon>
        <taxon>Gynuella</taxon>
    </lineage>
</organism>
<reference evidence="1 2" key="1">
    <citation type="submission" date="2014-01" db="EMBL/GenBank/DDBJ databases">
        <title>Full genme sequencing of cellulolytic bacterium Gynuella sunshinyii YC6258T gen. nov., sp. nov.</title>
        <authorList>
            <person name="Khan H."/>
            <person name="Chung E.J."/>
            <person name="Chung Y.R."/>
        </authorList>
    </citation>
    <scope>NUCLEOTIDE SEQUENCE [LARGE SCALE GENOMIC DNA]</scope>
    <source>
        <strain evidence="1 2">YC6258</strain>
    </source>
</reference>
<evidence type="ECO:0000313" key="2">
    <source>
        <dbReference type="Proteomes" id="UP000032266"/>
    </source>
</evidence>
<gene>
    <name evidence="1" type="ORF">YC6258_04585</name>
</gene>
<name>A0A0C5VPQ6_9GAMM</name>
<dbReference type="HOGENOM" id="CLU_2825098_0_0_6"/>
<dbReference type="KEGG" id="gsn:YC6258_04585"/>
<dbReference type="AlphaFoldDB" id="A0A0C5VPQ6"/>
<dbReference type="STRING" id="1445510.YC6258_04585"/>
<accession>A0A0C5VPQ6</accession>
<evidence type="ECO:0000313" key="1">
    <source>
        <dbReference type="EMBL" id="AJQ96617.1"/>
    </source>
</evidence>
<keyword evidence="2" id="KW-1185">Reference proteome</keyword>
<proteinExistence type="predicted"/>
<protein>
    <submittedName>
        <fullName evidence="1">Uncharacterized protein</fullName>
    </submittedName>
</protein>
<dbReference type="EMBL" id="CP007142">
    <property type="protein sequence ID" value="AJQ96617.1"/>
    <property type="molecule type" value="Genomic_DNA"/>
</dbReference>
<dbReference type="Proteomes" id="UP000032266">
    <property type="component" value="Chromosome"/>
</dbReference>